<evidence type="ECO:0000256" key="1">
    <source>
        <dbReference type="SAM" id="MobiDB-lite"/>
    </source>
</evidence>
<evidence type="ECO:0000313" key="3">
    <source>
        <dbReference type="Proteomes" id="UP000015105"/>
    </source>
</evidence>
<reference evidence="2" key="4">
    <citation type="submission" date="2019-03" db="UniProtKB">
        <authorList>
            <consortium name="EnsemblPlants"/>
        </authorList>
    </citation>
    <scope>IDENTIFICATION</scope>
</reference>
<keyword evidence="3" id="KW-1185">Reference proteome</keyword>
<name>A0A453PT07_AEGTS</name>
<dbReference type="AlphaFoldDB" id="A0A453PT07"/>
<evidence type="ECO:0000313" key="2">
    <source>
        <dbReference type="EnsemblPlants" id="AET6Gv20844100.4"/>
    </source>
</evidence>
<dbReference type="Proteomes" id="UP000015105">
    <property type="component" value="Chromosome 6D"/>
</dbReference>
<reference evidence="2" key="3">
    <citation type="journal article" date="2017" name="Nature">
        <title>Genome sequence of the progenitor of the wheat D genome Aegilops tauschii.</title>
        <authorList>
            <person name="Luo M.C."/>
            <person name="Gu Y.Q."/>
            <person name="Puiu D."/>
            <person name="Wang H."/>
            <person name="Twardziok S.O."/>
            <person name="Deal K.R."/>
            <person name="Huo N."/>
            <person name="Zhu T."/>
            <person name="Wang L."/>
            <person name="Wang Y."/>
            <person name="McGuire P.E."/>
            <person name="Liu S."/>
            <person name="Long H."/>
            <person name="Ramasamy R.K."/>
            <person name="Rodriguez J.C."/>
            <person name="Van S.L."/>
            <person name="Yuan L."/>
            <person name="Wang Z."/>
            <person name="Xia Z."/>
            <person name="Xiao L."/>
            <person name="Anderson O.D."/>
            <person name="Ouyang S."/>
            <person name="Liang Y."/>
            <person name="Zimin A.V."/>
            <person name="Pertea G."/>
            <person name="Qi P."/>
            <person name="Bennetzen J.L."/>
            <person name="Dai X."/>
            <person name="Dawson M.W."/>
            <person name="Muller H.G."/>
            <person name="Kugler K."/>
            <person name="Rivarola-Duarte L."/>
            <person name="Spannagl M."/>
            <person name="Mayer K.F.X."/>
            <person name="Lu F.H."/>
            <person name="Bevan M.W."/>
            <person name="Leroy P."/>
            <person name="Li P."/>
            <person name="You F.M."/>
            <person name="Sun Q."/>
            <person name="Liu Z."/>
            <person name="Lyons E."/>
            <person name="Wicker T."/>
            <person name="Salzberg S.L."/>
            <person name="Devos K.M."/>
            <person name="Dvorak J."/>
        </authorList>
    </citation>
    <scope>NUCLEOTIDE SEQUENCE [LARGE SCALE GENOMIC DNA]</scope>
    <source>
        <strain evidence="2">cv. AL8/78</strain>
    </source>
</reference>
<protein>
    <submittedName>
        <fullName evidence="2">Uncharacterized protein</fullName>
    </submittedName>
</protein>
<reference evidence="3" key="1">
    <citation type="journal article" date="2014" name="Science">
        <title>Ancient hybridizations among the ancestral genomes of bread wheat.</title>
        <authorList>
            <consortium name="International Wheat Genome Sequencing Consortium,"/>
            <person name="Marcussen T."/>
            <person name="Sandve S.R."/>
            <person name="Heier L."/>
            <person name="Spannagl M."/>
            <person name="Pfeifer M."/>
            <person name="Jakobsen K.S."/>
            <person name="Wulff B.B."/>
            <person name="Steuernagel B."/>
            <person name="Mayer K.F."/>
            <person name="Olsen O.A."/>
        </authorList>
    </citation>
    <scope>NUCLEOTIDE SEQUENCE [LARGE SCALE GENOMIC DNA]</scope>
    <source>
        <strain evidence="3">cv. AL8/78</strain>
    </source>
</reference>
<feature type="region of interest" description="Disordered" evidence="1">
    <location>
        <begin position="31"/>
        <end position="67"/>
    </location>
</feature>
<dbReference type="Gramene" id="AET6Gv20844100.4">
    <property type="protein sequence ID" value="AET6Gv20844100.4"/>
    <property type="gene ID" value="AET6Gv20844100"/>
</dbReference>
<feature type="compositionally biased region" description="Low complexity" evidence="1">
    <location>
        <begin position="57"/>
        <end position="67"/>
    </location>
</feature>
<organism evidence="2 3">
    <name type="scientific">Aegilops tauschii subsp. strangulata</name>
    <name type="common">Goatgrass</name>
    <dbReference type="NCBI Taxonomy" id="200361"/>
    <lineage>
        <taxon>Eukaryota</taxon>
        <taxon>Viridiplantae</taxon>
        <taxon>Streptophyta</taxon>
        <taxon>Embryophyta</taxon>
        <taxon>Tracheophyta</taxon>
        <taxon>Spermatophyta</taxon>
        <taxon>Magnoliopsida</taxon>
        <taxon>Liliopsida</taxon>
        <taxon>Poales</taxon>
        <taxon>Poaceae</taxon>
        <taxon>BOP clade</taxon>
        <taxon>Pooideae</taxon>
        <taxon>Triticodae</taxon>
        <taxon>Triticeae</taxon>
        <taxon>Triticinae</taxon>
        <taxon>Aegilops</taxon>
    </lineage>
</organism>
<accession>A0A453PT07</accession>
<reference evidence="2" key="5">
    <citation type="journal article" date="2021" name="G3 (Bethesda)">
        <title>Aegilops tauschii genome assembly Aet v5.0 features greater sequence contiguity and improved annotation.</title>
        <authorList>
            <person name="Wang L."/>
            <person name="Zhu T."/>
            <person name="Rodriguez J.C."/>
            <person name="Deal K.R."/>
            <person name="Dubcovsky J."/>
            <person name="McGuire P.E."/>
            <person name="Lux T."/>
            <person name="Spannagl M."/>
            <person name="Mayer K.F.X."/>
            <person name="Baldrich P."/>
            <person name="Meyers B.C."/>
            <person name="Huo N."/>
            <person name="Gu Y.Q."/>
            <person name="Zhou H."/>
            <person name="Devos K.M."/>
            <person name="Bennetzen J.L."/>
            <person name="Unver T."/>
            <person name="Budak H."/>
            <person name="Gulick P.J."/>
            <person name="Galiba G."/>
            <person name="Kalapos B."/>
            <person name="Nelson D.R."/>
            <person name="Li P."/>
            <person name="You F.M."/>
            <person name="Luo M.C."/>
            <person name="Dvorak J."/>
        </authorList>
    </citation>
    <scope>NUCLEOTIDE SEQUENCE [LARGE SCALE GENOMIC DNA]</scope>
    <source>
        <strain evidence="2">cv. AL8/78</strain>
    </source>
</reference>
<proteinExistence type="predicted"/>
<dbReference type="EnsemblPlants" id="AET6Gv20844100.4">
    <property type="protein sequence ID" value="AET6Gv20844100.4"/>
    <property type="gene ID" value="AET6Gv20844100"/>
</dbReference>
<reference evidence="3" key="2">
    <citation type="journal article" date="2017" name="Nat. Plants">
        <title>The Aegilops tauschii genome reveals multiple impacts of transposons.</title>
        <authorList>
            <person name="Zhao G."/>
            <person name="Zou C."/>
            <person name="Li K."/>
            <person name="Wang K."/>
            <person name="Li T."/>
            <person name="Gao L."/>
            <person name="Zhang X."/>
            <person name="Wang H."/>
            <person name="Yang Z."/>
            <person name="Liu X."/>
            <person name="Jiang W."/>
            <person name="Mao L."/>
            <person name="Kong X."/>
            <person name="Jiao Y."/>
            <person name="Jia J."/>
        </authorList>
    </citation>
    <scope>NUCLEOTIDE SEQUENCE [LARGE SCALE GENOMIC DNA]</scope>
    <source>
        <strain evidence="3">cv. AL8/78</strain>
    </source>
</reference>
<sequence length="67" mass="7542">MRLTNLCGVLSSTCARHFRADHFISSICRRATPSKRRRREAGTPAGDGTGKSRSCRRSTTSRLRMRC</sequence>